<gene>
    <name evidence="1" type="ORF">GPL20_35190</name>
</gene>
<keyword evidence="2" id="KW-1185">Reference proteome</keyword>
<dbReference type="EMBL" id="WQNE01000049">
    <property type="protein sequence ID" value="MVT78223.1"/>
    <property type="molecule type" value="Genomic_DNA"/>
</dbReference>
<comment type="caution">
    <text evidence="1">The sequence shown here is derived from an EMBL/GenBank/DDBJ whole genome shotgun (WGS) entry which is preliminary data.</text>
</comment>
<accession>A0A844TGP8</accession>
<reference evidence="1 2" key="1">
    <citation type="submission" date="2019-12" db="EMBL/GenBank/DDBJ databases">
        <title>Draft genome sequences Bradyrhizobium cajani AMBPC1010, Bradyrhizobium pachyrhizi AMBPC1040 and Bradyrhizobium yuanmingense ALSPC3051, three plant growth promoting strains isolated from nodules of Cajanus cajan L. in Dominican Republic.</title>
        <authorList>
            <person name="Flores-Felix J.D."/>
            <person name="Araujo J."/>
            <person name="Diaz-Alcantara C."/>
            <person name="Gonzalez-Andres F."/>
            <person name="Velazquez E."/>
        </authorList>
    </citation>
    <scope>NUCLEOTIDE SEQUENCE [LARGE SCALE GENOMIC DNA]</scope>
    <source>
        <strain evidence="1 2">1010</strain>
    </source>
</reference>
<dbReference type="AlphaFoldDB" id="A0A844TGP8"/>
<dbReference type="Proteomes" id="UP000449969">
    <property type="component" value="Unassembled WGS sequence"/>
</dbReference>
<name>A0A844TGP8_9BRAD</name>
<evidence type="ECO:0000313" key="2">
    <source>
        <dbReference type="Proteomes" id="UP000449969"/>
    </source>
</evidence>
<protein>
    <submittedName>
        <fullName evidence="1">Uncharacterized protein</fullName>
    </submittedName>
</protein>
<sequence>MRAVAGLGASLNPRVSGRNSVAVPRIEEGSRLLHVRYELPVLLGLTEFRMVNPTVDGALILLEKGGYLGIRGAETAKLRGLVCKLRFVIGGTAGFLPRIIMRTVEG</sequence>
<evidence type="ECO:0000313" key="1">
    <source>
        <dbReference type="EMBL" id="MVT78223.1"/>
    </source>
</evidence>
<proteinExistence type="predicted"/>
<organism evidence="1 2">
    <name type="scientific">Bradyrhizobium cajani</name>
    <dbReference type="NCBI Taxonomy" id="1928661"/>
    <lineage>
        <taxon>Bacteria</taxon>
        <taxon>Pseudomonadati</taxon>
        <taxon>Pseudomonadota</taxon>
        <taxon>Alphaproteobacteria</taxon>
        <taxon>Hyphomicrobiales</taxon>
        <taxon>Nitrobacteraceae</taxon>
        <taxon>Bradyrhizobium</taxon>
    </lineage>
</organism>
<dbReference type="RefSeq" id="WP_157336775.1">
    <property type="nucleotide sequence ID" value="NZ_JANADL010000039.1"/>
</dbReference>